<reference evidence="1" key="1">
    <citation type="submission" date="2020-08" db="EMBL/GenBank/DDBJ databases">
        <title>Bridging the membrane lipid divide: bacteria of the FCB group superphylum have the potential to synthesize archaeal ether lipids.</title>
        <authorList>
            <person name="Villanueva L."/>
            <person name="von Meijenfeldt F.A.B."/>
            <person name="Westbye A.B."/>
            <person name="Yadav S."/>
            <person name="Hopmans E.C."/>
            <person name="Dutilh B.E."/>
            <person name="Sinninghe Damste J.S."/>
        </authorList>
    </citation>
    <scope>NUCLEOTIDE SEQUENCE</scope>
    <source>
        <strain evidence="1">NIOZ-UU159</strain>
    </source>
</reference>
<organism evidence="1">
    <name type="scientific">Virus NIOZ-UU159</name>
    <dbReference type="NCBI Taxonomy" id="2763270"/>
    <lineage>
        <taxon>Viruses</taxon>
    </lineage>
</organism>
<accession>A0A7S9SUQ5</accession>
<name>A0A7S9SUQ5_9VIRU</name>
<proteinExistence type="predicted"/>
<dbReference type="EMBL" id="MW030614">
    <property type="protein sequence ID" value="QPI16901.1"/>
    <property type="molecule type" value="Genomic_DNA"/>
</dbReference>
<gene>
    <name evidence="1" type="ORF">NIOZUU159_00398</name>
</gene>
<sequence>MKKKRGGNSNDVNSSDFTSLSRAQQDDAIEGSLSPNVLVNNLVQTLSNCGPVKLSATNGCQDYEFNKNAVNYLYLQNIRGGKLNKMKESDNNILLMEGGCYTCPKGKSKLLAFSRTFVVIIPSLYNKFKKEKMLDFDKTVKKLTKSDEKPKKKSRTYKKKRGGNSIDFTNVGNLDFSYKEYEVPNLSCANQYSSFTSPLV</sequence>
<evidence type="ECO:0000313" key="1">
    <source>
        <dbReference type="EMBL" id="QPI16901.1"/>
    </source>
</evidence>
<protein>
    <submittedName>
        <fullName evidence="1">Uncharacterized protein</fullName>
    </submittedName>
</protein>